<dbReference type="GO" id="GO:0004844">
    <property type="term" value="F:uracil DNA N-glycosylase activity"/>
    <property type="evidence" value="ECO:0007669"/>
    <property type="project" value="UniProtKB-UniRule"/>
</dbReference>
<dbReference type="InterPro" id="IPR036895">
    <property type="entry name" value="Uracil-DNA_glycosylase-like_sf"/>
</dbReference>
<accession>A0A150F451</accession>
<dbReference type="NCBIfam" id="NF003588">
    <property type="entry name" value="PRK05254.1-1"/>
    <property type="match status" value="1"/>
</dbReference>
<reference evidence="14" key="1">
    <citation type="submission" date="2016-02" db="EMBL/GenBank/DDBJ databases">
        <authorList>
            <person name="Dunlap C."/>
        </authorList>
    </citation>
    <scope>NUCLEOTIDE SEQUENCE [LARGE SCALE GENOMIC DNA]</scope>
    <source>
        <strain evidence="14">NRRL B-41092</strain>
    </source>
</reference>
<evidence type="ECO:0000256" key="3">
    <source>
        <dbReference type="ARBA" id="ARBA00008184"/>
    </source>
</evidence>
<keyword evidence="6 9" id="KW-0227">DNA damage</keyword>
<organism evidence="13 14">
    <name type="scientific">Bacillus nakamurai</name>
    <dbReference type="NCBI Taxonomy" id="1793963"/>
    <lineage>
        <taxon>Bacteria</taxon>
        <taxon>Bacillati</taxon>
        <taxon>Bacillota</taxon>
        <taxon>Bacilli</taxon>
        <taxon>Bacillales</taxon>
        <taxon>Bacillaceae</taxon>
        <taxon>Bacillus</taxon>
    </lineage>
</organism>
<dbReference type="InterPro" id="IPR018085">
    <property type="entry name" value="Ura-DNA_Glyclase_AS"/>
</dbReference>
<dbReference type="HAMAP" id="MF_00148">
    <property type="entry name" value="UDG"/>
    <property type="match status" value="1"/>
</dbReference>
<dbReference type="PANTHER" id="PTHR11264">
    <property type="entry name" value="URACIL-DNA GLYCOSYLASE"/>
    <property type="match status" value="1"/>
</dbReference>
<keyword evidence="14" id="KW-1185">Reference proteome</keyword>
<comment type="function">
    <text evidence="2 9 11">Excises uracil residues from the DNA which can arise as a result of misincorporation of dUMP residues by DNA polymerase or due to deamination of cytosine.</text>
</comment>
<feature type="active site" description="Proton acceptor" evidence="9 10">
    <location>
        <position position="65"/>
    </location>
</feature>
<comment type="catalytic activity">
    <reaction evidence="1 9 11">
        <text>Hydrolyzes single-stranded DNA or mismatched double-stranded DNA and polynucleotides, releasing free uracil.</text>
        <dbReference type="EC" id="3.2.2.27"/>
    </reaction>
</comment>
<dbReference type="FunFam" id="3.40.470.10:FF:000001">
    <property type="entry name" value="Uracil-DNA glycosylase"/>
    <property type="match status" value="1"/>
</dbReference>
<keyword evidence="9" id="KW-0963">Cytoplasm</keyword>
<dbReference type="SMART" id="SM00986">
    <property type="entry name" value="UDG"/>
    <property type="match status" value="1"/>
</dbReference>
<dbReference type="NCBIfam" id="NF003589">
    <property type="entry name" value="PRK05254.1-2"/>
    <property type="match status" value="1"/>
</dbReference>
<evidence type="ECO:0000256" key="2">
    <source>
        <dbReference type="ARBA" id="ARBA00002631"/>
    </source>
</evidence>
<comment type="subcellular location">
    <subcellularLocation>
        <location evidence="9">Cytoplasm</location>
    </subcellularLocation>
</comment>
<dbReference type="EC" id="3.2.2.27" evidence="4 9"/>
<protein>
    <recommendedName>
        <fullName evidence="5 9">Uracil-DNA glycosylase</fullName>
        <shortName evidence="9">UDG</shortName>
        <ecNumber evidence="4 9">3.2.2.27</ecNumber>
    </recommendedName>
</protein>
<dbReference type="STRING" id="1793963.AXI58_00845"/>
<gene>
    <name evidence="9" type="primary">ung</name>
    <name evidence="13" type="ORF">AXI58_00845</name>
</gene>
<dbReference type="RefSeq" id="WP_061522444.1">
    <property type="nucleotide sequence ID" value="NZ_JARLZY010000023.1"/>
</dbReference>
<dbReference type="Gene3D" id="3.40.470.10">
    <property type="entry name" value="Uracil-DNA glycosylase-like domain"/>
    <property type="match status" value="1"/>
</dbReference>
<dbReference type="Pfam" id="PF03167">
    <property type="entry name" value="UDG"/>
    <property type="match status" value="1"/>
</dbReference>
<dbReference type="SMART" id="SM00987">
    <property type="entry name" value="UreE_C"/>
    <property type="match status" value="1"/>
</dbReference>
<dbReference type="InterPro" id="IPR002043">
    <property type="entry name" value="UDG_fam1"/>
</dbReference>
<dbReference type="GO" id="GO:0097510">
    <property type="term" value="P:base-excision repair, AP site formation via deaminated base removal"/>
    <property type="evidence" value="ECO:0007669"/>
    <property type="project" value="TreeGrafter"/>
</dbReference>
<comment type="caution">
    <text evidence="13">The sequence shown here is derived from an EMBL/GenBank/DDBJ whole genome shotgun (WGS) entry which is preliminary data.</text>
</comment>
<evidence type="ECO:0000313" key="14">
    <source>
        <dbReference type="Proteomes" id="UP000075430"/>
    </source>
</evidence>
<comment type="similarity">
    <text evidence="3 9 11">Belongs to the uracil-DNA glycosylase (UDG) superfamily. UNG family.</text>
</comment>
<dbReference type="CDD" id="cd10027">
    <property type="entry name" value="UDG-F1-like"/>
    <property type="match status" value="1"/>
</dbReference>
<evidence type="ECO:0000256" key="4">
    <source>
        <dbReference type="ARBA" id="ARBA00012030"/>
    </source>
</evidence>
<dbReference type="PROSITE" id="PS00130">
    <property type="entry name" value="U_DNA_GLYCOSYLASE"/>
    <property type="match status" value="1"/>
</dbReference>
<dbReference type="NCBIfam" id="NF003591">
    <property type="entry name" value="PRK05254.1-4"/>
    <property type="match status" value="1"/>
</dbReference>
<dbReference type="InterPro" id="IPR005122">
    <property type="entry name" value="Uracil-DNA_glycosylase-like"/>
</dbReference>
<dbReference type="NCBIfam" id="TIGR00628">
    <property type="entry name" value="ung"/>
    <property type="match status" value="1"/>
</dbReference>
<evidence type="ECO:0000256" key="9">
    <source>
        <dbReference type="HAMAP-Rule" id="MF_00148"/>
    </source>
</evidence>
<dbReference type="SUPFAM" id="SSF52141">
    <property type="entry name" value="Uracil-DNA glycosylase-like"/>
    <property type="match status" value="1"/>
</dbReference>
<dbReference type="EMBL" id="LSBA01000023">
    <property type="protein sequence ID" value="KXZ16975.1"/>
    <property type="molecule type" value="Genomic_DNA"/>
</dbReference>
<evidence type="ECO:0000256" key="11">
    <source>
        <dbReference type="RuleBase" id="RU003780"/>
    </source>
</evidence>
<dbReference type="OrthoDB" id="9804372at2"/>
<proteinExistence type="inferred from homology"/>
<dbReference type="AlphaFoldDB" id="A0A150F451"/>
<keyword evidence="8 9" id="KW-0234">DNA repair</keyword>
<evidence type="ECO:0000256" key="5">
    <source>
        <dbReference type="ARBA" id="ARBA00018429"/>
    </source>
</evidence>
<dbReference type="GO" id="GO:0005737">
    <property type="term" value="C:cytoplasm"/>
    <property type="evidence" value="ECO:0007669"/>
    <property type="project" value="UniProtKB-SubCell"/>
</dbReference>
<dbReference type="NCBIfam" id="NF003592">
    <property type="entry name" value="PRK05254.1-5"/>
    <property type="match status" value="1"/>
</dbReference>
<sequence length="227" mass="26024">MKQLLKDSWWNQLKDEFEKPYYQELREMLKQEYSSQTIFPDSHDIYNALHYTAYEDVKAVILGQDPYHGPGQAHGLSFSVQPGVRQPPSLKNIFIELQDDIGCSVPNHGSLVSWAKQGVLLLNTVLTVRRGQANSHKGKGWEQLTDRIIDVLNEREKPVIFILWGRHAQMKKERIDTSKHVIIESTHPSPFSARNGFFGSKPFSRTNAALEKMGEQPIDWCIPDLPK</sequence>
<evidence type="ECO:0000256" key="8">
    <source>
        <dbReference type="ARBA" id="ARBA00023204"/>
    </source>
</evidence>
<name>A0A150F451_9BACI</name>
<evidence type="ECO:0000313" key="13">
    <source>
        <dbReference type="EMBL" id="KXZ16975.1"/>
    </source>
</evidence>
<evidence type="ECO:0000256" key="7">
    <source>
        <dbReference type="ARBA" id="ARBA00022801"/>
    </source>
</evidence>
<keyword evidence="7 9" id="KW-0378">Hydrolase</keyword>
<dbReference type="Proteomes" id="UP000075430">
    <property type="component" value="Unassembled WGS sequence"/>
</dbReference>
<evidence type="ECO:0000256" key="10">
    <source>
        <dbReference type="PROSITE-ProRule" id="PRU10072"/>
    </source>
</evidence>
<dbReference type="PANTHER" id="PTHR11264:SF0">
    <property type="entry name" value="URACIL-DNA GLYCOSYLASE"/>
    <property type="match status" value="1"/>
</dbReference>
<evidence type="ECO:0000259" key="12">
    <source>
        <dbReference type="SMART" id="SM00986"/>
    </source>
</evidence>
<feature type="domain" description="Uracil-DNA glycosylase-like" evidence="12">
    <location>
        <begin position="50"/>
        <end position="210"/>
    </location>
</feature>
<evidence type="ECO:0000256" key="1">
    <source>
        <dbReference type="ARBA" id="ARBA00001400"/>
    </source>
</evidence>
<evidence type="ECO:0000256" key="6">
    <source>
        <dbReference type="ARBA" id="ARBA00022763"/>
    </source>
</evidence>